<evidence type="ECO:0000313" key="1">
    <source>
        <dbReference type="EMBL" id="MPN20060.1"/>
    </source>
</evidence>
<organism evidence="1">
    <name type="scientific">bioreactor metagenome</name>
    <dbReference type="NCBI Taxonomy" id="1076179"/>
    <lineage>
        <taxon>unclassified sequences</taxon>
        <taxon>metagenomes</taxon>
        <taxon>ecological metagenomes</taxon>
    </lineage>
</organism>
<comment type="caution">
    <text evidence="1">The sequence shown here is derived from an EMBL/GenBank/DDBJ whole genome shotgun (WGS) entry which is preliminary data.</text>
</comment>
<reference evidence="1" key="1">
    <citation type="submission" date="2019-08" db="EMBL/GenBank/DDBJ databases">
        <authorList>
            <person name="Kucharzyk K."/>
            <person name="Murdoch R.W."/>
            <person name="Higgins S."/>
            <person name="Loffler F."/>
        </authorList>
    </citation>
    <scope>NUCLEOTIDE SEQUENCE</scope>
</reference>
<name>A0A645G2D4_9ZZZZ</name>
<dbReference type="EMBL" id="VSSQ01067713">
    <property type="protein sequence ID" value="MPN20060.1"/>
    <property type="molecule type" value="Genomic_DNA"/>
</dbReference>
<accession>A0A645G2D4</accession>
<sequence>MVAKKASKGKIDLLASLLNSFALIEQIEETSVYETDGITFI</sequence>
<protein>
    <submittedName>
        <fullName evidence="1">Uncharacterized protein</fullName>
    </submittedName>
</protein>
<dbReference type="AlphaFoldDB" id="A0A645G2D4"/>
<gene>
    <name evidence="1" type="ORF">SDC9_167436</name>
</gene>
<proteinExistence type="predicted"/>